<evidence type="ECO:0000313" key="6">
    <source>
        <dbReference type="Proteomes" id="UP000239002"/>
    </source>
</evidence>
<evidence type="ECO:0000256" key="4">
    <source>
        <dbReference type="SAM" id="SignalP"/>
    </source>
</evidence>
<keyword evidence="6" id="KW-1185">Reference proteome</keyword>
<feature type="coiled-coil region" evidence="1">
    <location>
        <begin position="50"/>
        <end position="105"/>
    </location>
</feature>
<feature type="region of interest" description="Disordered" evidence="2">
    <location>
        <begin position="175"/>
        <end position="196"/>
    </location>
</feature>
<accession>A0A2S6IHA3</accession>
<keyword evidence="3" id="KW-0812">Transmembrane</keyword>
<dbReference type="EMBL" id="PTJE01000006">
    <property type="protein sequence ID" value="PPK93581.1"/>
    <property type="molecule type" value="Genomic_DNA"/>
</dbReference>
<dbReference type="Gene3D" id="1.20.1170.10">
    <property type="match status" value="1"/>
</dbReference>
<dbReference type="AlphaFoldDB" id="A0A2S6IHA3"/>
<dbReference type="OrthoDB" id="981213at2"/>
<evidence type="ECO:0000256" key="3">
    <source>
        <dbReference type="SAM" id="Phobius"/>
    </source>
</evidence>
<proteinExistence type="predicted"/>
<feature type="transmembrane region" description="Helical" evidence="3">
    <location>
        <begin position="120"/>
        <end position="141"/>
    </location>
</feature>
<gene>
    <name evidence="5" type="ORF">LY01_02364</name>
</gene>
<reference evidence="5 6" key="1">
    <citation type="submission" date="2018-02" db="EMBL/GenBank/DDBJ databases">
        <title>Genomic Encyclopedia of Archaeal and Bacterial Type Strains, Phase II (KMG-II): from individual species to whole genera.</title>
        <authorList>
            <person name="Goeker M."/>
        </authorList>
    </citation>
    <scope>NUCLEOTIDE SEQUENCE [LARGE SCALE GENOMIC DNA]</scope>
    <source>
        <strain evidence="5 6">DSM 16809</strain>
    </source>
</reference>
<evidence type="ECO:0000256" key="1">
    <source>
        <dbReference type="SAM" id="Coils"/>
    </source>
</evidence>
<keyword evidence="3" id="KW-1133">Transmembrane helix</keyword>
<evidence type="ECO:0000313" key="5">
    <source>
        <dbReference type="EMBL" id="PPK93581.1"/>
    </source>
</evidence>
<evidence type="ECO:0000256" key="2">
    <source>
        <dbReference type="SAM" id="MobiDB-lite"/>
    </source>
</evidence>
<keyword evidence="1" id="KW-0175">Coiled coil</keyword>
<feature type="signal peptide" evidence="4">
    <location>
        <begin position="1"/>
        <end position="18"/>
    </location>
</feature>
<dbReference type="RefSeq" id="WP_104516037.1">
    <property type="nucleotide sequence ID" value="NZ_MQVW01000024.1"/>
</dbReference>
<name>A0A2S6IHA3_9FLAO</name>
<keyword evidence="3" id="KW-0472">Membrane</keyword>
<comment type="caution">
    <text evidence="5">The sequence shown here is derived from an EMBL/GenBank/DDBJ whole genome shotgun (WGS) entry which is preliminary data.</text>
</comment>
<feature type="chain" id="PRO_5015666042" description="tRNA (Guanine-N1)-methyltransferase" evidence="4">
    <location>
        <begin position="19"/>
        <end position="196"/>
    </location>
</feature>
<organism evidence="5 6">
    <name type="scientific">Nonlabens xylanidelens</name>
    <dbReference type="NCBI Taxonomy" id="191564"/>
    <lineage>
        <taxon>Bacteria</taxon>
        <taxon>Pseudomonadati</taxon>
        <taxon>Bacteroidota</taxon>
        <taxon>Flavobacteriia</taxon>
        <taxon>Flavobacteriales</taxon>
        <taxon>Flavobacteriaceae</taxon>
        <taxon>Nonlabens</taxon>
    </lineage>
</organism>
<protein>
    <recommendedName>
        <fullName evidence="7">tRNA (Guanine-N1)-methyltransferase</fullName>
    </recommendedName>
</protein>
<keyword evidence="4" id="KW-0732">Signal</keyword>
<dbReference type="Proteomes" id="UP000239002">
    <property type="component" value="Unassembled WGS sequence"/>
</dbReference>
<evidence type="ECO:0008006" key="7">
    <source>
        <dbReference type="Google" id="ProtNLM"/>
    </source>
</evidence>
<sequence>MKYILFTLVLALSFTIQAQDSNQTAVSIDGQFKQLLDESNNFKEYKVVKETDINKLRKNANESIQKLNENITSLESSIVTKDSRIASLENELAGINTQLSDVNAEKDSMNFLGIQTNKSFYNTVVWSIVGLLAFLFVFMSLRFKNSNATTKAANKQLATTEEELEDLRRKSIEKEQKLGRQLQDERNKYAKLKGDK</sequence>